<sequence>MTVETLAVIYRPDEHADEYLVFIDDEVEFKQWKAEPVGGKDIALARFIGNFNIVSTACVWMATTTPAPSCDHPPADSSPQYKTGTGHTGTLLAISKQETESAFFGDDKKIKDKSTDAAIALILQNGIEQRQKFNVGGENLNPSRGQGDVHVGGGHAGRR</sequence>
<keyword evidence="3" id="KW-1185">Reference proteome</keyword>
<dbReference type="InterPro" id="IPR036786">
    <property type="entry name" value="Ribosome_mat_SBDS_N_sf"/>
</dbReference>
<feature type="region of interest" description="Disordered" evidence="1">
    <location>
        <begin position="136"/>
        <end position="159"/>
    </location>
</feature>
<gene>
    <name evidence="2" type="ORF">EHS24_007951</name>
</gene>
<dbReference type="RefSeq" id="XP_028476214.1">
    <property type="nucleotide sequence ID" value="XM_028623281.1"/>
</dbReference>
<dbReference type="OrthoDB" id="2567806at2759"/>
<dbReference type="Proteomes" id="UP000279236">
    <property type="component" value="Unassembled WGS sequence"/>
</dbReference>
<comment type="caution">
    <text evidence="2">The sequence shown here is derived from an EMBL/GenBank/DDBJ whole genome shotgun (WGS) entry which is preliminary data.</text>
</comment>
<feature type="compositionally biased region" description="Gly residues" evidence="1">
    <location>
        <begin position="150"/>
        <end position="159"/>
    </location>
</feature>
<evidence type="ECO:0000313" key="2">
    <source>
        <dbReference type="EMBL" id="RSH81759.1"/>
    </source>
</evidence>
<evidence type="ECO:0008006" key="4">
    <source>
        <dbReference type="Google" id="ProtNLM"/>
    </source>
</evidence>
<dbReference type="AlphaFoldDB" id="A0A427XSC8"/>
<organism evidence="2 3">
    <name type="scientific">Apiotrichum porosum</name>
    <dbReference type="NCBI Taxonomy" id="105984"/>
    <lineage>
        <taxon>Eukaryota</taxon>
        <taxon>Fungi</taxon>
        <taxon>Dikarya</taxon>
        <taxon>Basidiomycota</taxon>
        <taxon>Agaricomycotina</taxon>
        <taxon>Tremellomycetes</taxon>
        <taxon>Trichosporonales</taxon>
        <taxon>Trichosporonaceae</taxon>
        <taxon>Apiotrichum</taxon>
    </lineage>
</organism>
<dbReference type="GeneID" id="39592494"/>
<proteinExistence type="predicted"/>
<evidence type="ECO:0000313" key="3">
    <source>
        <dbReference type="Proteomes" id="UP000279236"/>
    </source>
</evidence>
<protein>
    <recommendedName>
        <fullName evidence="4">Ribosome maturation protein SDO1/SBDS N-terminal domain-containing protein</fullName>
    </recommendedName>
</protein>
<dbReference type="STRING" id="105984.A0A427XSC8"/>
<accession>A0A427XSC8</accession>
<name>A0A427XSC8_9TREE</name>
<evidence type="ECO:0000256" key="1">
    <source>
        <dbReference type="SAM" id="MobiDB-lite"/>
    </source>
</evidence>
<reference evidence="2 3" key="1">
    <citation type="submission" date="2018-11" db="EMBL/GenBank/DDBJ databases">
        <title>Genome sequence of Apiotrichum porosum DSM 27194.</title>
        <authorList>
            <person name="Aliyu H."/>
            <person name="Gorte O."/>
            <person name="Ochsenreither K."/>
        </authorList>
    </citation>
    <scope>NUCLEOTIDE SEQUENCE [LARGE SCALE GENOMIC DNA]</scope>
    <source>
        <strain evidence="2 3">DSM 27194</strain>
    </source>
</reference>
<dbReference type="EMBL" id="RSCE01000006">
    <property type="protein sequence ID" value="RSH81759.1"/>
    <property type="molecule type" value="Genomic_DNA"/>
</dbReference>
<dbReference type="Gene3D" id="3.30.1250.10">
    <property type="entry name" value="Ribosome maturation protein SBDS, N-terminal domain"/>
    <property type="match status" value="1"/>
</dbReference>